<evidence type="ECO:0008006" key="6">
    <source>
        <dbReference type="Google" id="ProtNLM"/>
    </source>
</evidence>
<accession>A0ABV7WCE0</accession>
<evidence type="ECO:0000256" key="2">
    <source>
        <dbReference type="SAM" id="MobiDB-lite"/>
    </source>
</evidence>
<feature type="compositionally biased region" description="Gly residues" evidence="2">
    <location>
        <begin position="54"/>
        <end position="64"/>
    </location>
</feature>
<feature type="transmembrane region" description="Helical" evidence="3">
    <location>
        <begin position="108"/>
        <end position="133"/>
    </location>
</feature>
<keyword evidence="5" id="KW-1185">Reference proteome</keyword>
<keyword evidence="1" id="KW-0732">Signal</keyword>
<name>A0ABV7WCE0_9MICO</name>
<feature type="region of interest" description="Disordered" evidence="2">
    <location>
        <begin position="1"/>
        <end position="64"/>
    </location>
</feature>
<comment type="caution">
    <text evidence="4">The sequence shown here is derived from an EMBL/GenBank/DDBJ whole genome shotgun (WGS) entry which is preliminary data.</text>
</comment>
<organism evidence="4 5">
    <name type="scientific">Aquipuribacter hungaricus</name>
    <dbReference type="NCBI Taxonomy" id="545624"/>
    <lineage>
        <taxon>Bacteria</taxon>
        <taxon>Bacillati</taxon>
        <taxon>Actinomycetota</taxon>
        <taxon>Actinomycetes</taxon>
        <taxon>Micrococcales</taxon>
        <taxon>Intrasporangiaceae</taxon>
        <taxon>Aquipuribacter</taxon>
    </lineage>
</organism>
<proteinExistence type="predicted"/>
<evidence type="ECO:0000256" key="1">
    <source>
        <dbReference type="ARBA" id="ARBA00022729"/>
    </source>
</evidence>
<dbReference type="InterPro" id="IPR029050">
    <property type="entry name" value="Immunoprotect_excell_Ig-like"/>
</dbReference>
<dbReference type="RefSeq" id="WP_376983714.1">
    <property type="nucleotide sequence ID" value="NZ_JBHRWW010000002.1"/>
</dbReference>
<feature type="compositionally biased region" description="Pro residues" evidence="2">
    <location>
        <begin position="22"/>
        <end position="44"/>
    </location>
</feature>
<dbReference type="Proteomes" id="UP001595685">
    <property type="component" value="Unassembled WGS sequence"/>
</dbReference>
<keyword evidence="3" id="KW-1133">Transmembrane helix</keyword>
<keyword evidence="3" id="KW-0812">Transmembrane</keyword>
<evidence type="ECO:0000313" key="4">
    <source>
        <dbReference type="EMBL" id="MFC3687491.1"/>
    </source>
</evidence>
<feature type="transmembrane region" description="Helical" evidence="3">
    <location>
        <begin position="145"/>
        <end position="168"/>
    </location>
</feature>
<evidence type="ECO:0000256" key="3">
    <source>
        <dbReference type="SAM" id="Phobius"/>
    </source>
</evidence>
<sequence length="358" mass="34803">MTTPPEGQQPPPGPSDEHGAGPVPPTGPYGAPPAGPDPYAPPPAGGYGTPPAGDPGGYGTPSGTPGGYGVPYGGTPGYGAPGPAGYGPGGYGPPPGGQTGADGPSTDVVSVVGLVLAFLLAPVGLVLSIVGLVRTAGGKRKGRGLAVAGLVVSVLLTVLGTVAVVAAVNAVREATDDLGTTIEELEDTFPTDEPFPSLDALPSEEPSVVPPPVAAPSEPAAPAAVLPLGQGADLGPLRVTVTGVDLEADAAVAAEEPENPAPGGRYVVVTGTVENTGTEAEGVYLGLNVGYVSAAGALYDELTCDAVVLGAPALAPDLEPGASAEHRWCFDVPVDEVGGGTVQAAQVDGAATASWGEQ</sequence>
<dbReference type="EMBL" id="JBHRWW010000002">
    <property type="protein sequence ID" value="MFC3687491.1"/>
    <property type="molecule type" value="Genomic_DNA"/>
</dbReference>
<gene>
    <name evidence="4" type="ORF">ACFOLH_03970</name>
</gene>
<protein>
    <recommendedName>
        <fullName evidence="6">DUF4190 domain-containing protein</fullName>
    </recommendedName>
</protein>
<reference evidence="5" key="1">
    <citation type="journal article" date="2019" name="Int. J. Syst. Evol. Microbiol.">
        <title>The Global Catalogue of Microorganisms (GCM) 10K type strain sequencing project: providing services to taxonomists for standard genome sequencing and annotation.</title>
        <authorList>
            <consortium name="The Broad Institute Genomics Platform"/>
            <consortium name="The Broad Institute Genome Sequencing Center for Infectious Disease"/>
            <person name="Wu L."/>
            <person name="Ma J."/>
        </authorList>
    </citation>
    <scope>NUCLEOTIDE SEQUENCE [LARGE SCALE GENOMIC DNA]</scope>
    <source>
        <strain evidence="5">NCAIM B.02333</strain>
    </source>
</reference>
<keyword evidence="3" id="KW-0472">Membrane</keyword>
<feature type="region of interest" description="Disordered" evidence="2">
    <location>
        <begin position="85"/>
        <end position="104"/>
    </location>
</feature>
<evidence type="ECO:0000313" key="5">
    <source>
        <dbReference type="Proteomes" id="UP001595685"/>
    </source>
</evidence>
<dbReference type="Gene3D" id="2.60.40.1240">
    <property type="match status" value="1"/>
</dbReference>